<dbReference type="Pfam" id="PF00989">
    <property type="entry name" value="PAS"/>
    <property type="match status" value="1"/>
</dbReference>
<dbReference type="Pfam" id="PF14689">
    <property type="entry name" value="SPOB_a"/>
    <property type="match status" value="1"/>
</dbReference>
<dbReference type="Gene3D" id="3.30.565.10">
    <property type="entry name" value="Histidine kinase-like ATPase, C-terminal domain"/>
    <property type="match status" value="1"/>
</dbReference>
<dbReference type="InterPro" id="IPR039506">
    <property type="entry name" value="SPOB_a"/>
</dbReference>
<keyword evidence="9 17" id="KW-0418">Kinase</keyword>
<dbReference type="InterPro" id="IPR033463">
    <property type="entry name" value="sCache_3"/>
</dbReference>
<dbReference type="AlphaFoldDB" id="A0AAW6SV38"/>
<dbReference type="InterPro" id="IPR005467">
    <property type="entry name" value="His_kinase_dom"/>
</dbReference>
<evidence type="ECO:0000256" key="7">
    <source>
        <dbReference type="ARBA" id="ARBA00022692"/>
    </source>
</evidence>
<dbReference type="PANTHER" id="PTHR43547">
    <property type="entry name" value="TWO-COMPONENT HISTIDINE KINASE"/>
    <property type="match status" value="1"/>
</dbReference>
<evidence type="ECO:0000256" key="8">
    <source>
        <dbReference type="ARBA" id="ARBA00022741"/>
    </source>
</evidence>
<keyword evidence="7 14" id="KW-0812">Transmembrane</keyword>
<keyword evidence="8" id="KW-0547">Nucleotide-binding</keyword>
<dbReference type="Gene3D" id="1.10.287.130">
    <property type="match status" value="1"/>
</dbReference>
<dbReference type="FunFam" id="1.10.287.130:FF:000011">
    <property type="entry name" value="Sensor histidine kinase DcuS"/>
    <property type="match status" value="1"/>
</dbReference>
<dbReference type="PROSITE" id="PS50112">
    <property type="entry name" value="PAS"/>
    <property type="match status" value="1"/>
</dbReference>
<dbReference type="GO" id="GO:0005524">
    <property type="term" value="F:ATP binding"/>
    <property type="evidence" value="ECO:0007669"/>
    <property type="project" value="UniProtKB-KW"/>
</dbReference>
<evidence type="ECO:0000256" key="14">
    <source>
        <dbReference type="SAM" id="Phobius"/>
    </source>
</evidence>
<dbReference type="Pfam" id="PF17203">
    <property type="entry name" value="sCache_3_2"/>
    <property type="match status" value="1"/>
</dbReference>
<dbReference type="InterPro" id="IPR003594">
    <property type="entry name" value="HATPase_dom"/>
</dbReference>
<keyword evidence="13 14" id="KW-0472">Membrane</keyword>
<dbReference type="SMART" id="SM00387">
    <property type="entry name" value="HATPase_c"/>
    <property type="match status" value="1"/>
</dbReference>
<dbReference type="PANTHER" id="PTHR43547:SF3">
    <property type="entry name" value="SENSOR PROTEIN CITS"/>
    <property type="match status" value="1"/>
</dbReference>
<evidence type="ECO:0000256" key="2">
    <source>
        <dbReference type="ARBA" id="ARBA00004651"/>
    </source>
</evidence>
<comment type="catalytic activity">
    <reaction evidence="1">
        <text>ATP + protein L-histidine = ADP + protein N-phospho-L-histidine.</text>
        <dbReference type="EC" id="2.7.13.3"/>
    </reaction>
</comment>
<gene>
    <name evidence="17" type="ORF">P5X88_14570</name>
</gene>
<evidence type="ECO:0000256" key="5">
    <source>
        <dbReference type="ARBA" id="ARBA00022553"/>
    </source>
</evidence>
<keyword evidence="12" id="KW-0902">Two-component regulatory system</keyword>
<evidence type="ECO:0000256" key="1">
    <source>
        <dbReference type="ARBA" id="ARBA00000085"/>
    </source>
</evidence>
<evidence type="ECO:0000256" key="11">
    <source>
        <dbReference type="ARBA" id="ARBA00022989"/>
    </source>
</evidence>
<protein>
    <recommendedName>
        <fullName evidence="3">histidine kinase</fullName>
        <ecNumber evidence="3">2.7.13.3</ecNumber>
    </recommendedName>
</protein>
<dbReference type="InterPro" id="IPR036890">
    <property type="entry name" value="HATPase_C_sf"/>
</dbReference>
<evidence type="ECO:0000259" key="16">
    <source>
        <dbReference type="PROSITE" id="PS50112"/>
    </source>
</evidence>
<sequence>MKKYFSVSLQTKVVVLITALLLFVILILTVFYGYIESKSTEQHIGQLAKQVAITVSLMPTVKEAFNLENPSTIIQPITKKISDEVGAEFIVIGNKDSIRYSHPDENKIGKKMVGGDNDRALKKGMNYISEAVGSLGPSIRGKAPILDEKGEIIGIVSVGFMKREVREVISNRLLKIIIISLFVLFLGSVGGVLLARNIRRDTLGLEPHEIASLYRERSAILQSIKEGIIAVDANGDITMMNDSARKILGIKKDSLHTPIETIIPNTKMHRVLETGIHENDKEMLLNEKHVIVNRIPIRDKERIVGVVASFRDKTEIKAMLDTLSEVKKYSEDLRAQTHEFANKLYVLSGMLQLQQYDEALSFIQNEAAAHRNQNQILFQQIVDSKVQAILIGKIGKASEKKVKFTIDSSSSLQALPKQIGLTQLISVLGNIIDNAFEAVSTSTKKEITFFTTDVGNDIVFEIDDTGNGIRVEDIKHIFHRGYTTKKGKKRGYGLSIVKEIIEELNGTIEIQAKKEGGTIFSIFIPKWIKCEKEDSL</sequence>
<dbReference type="InterPro" id="IPR016120">
    <property type="entry name" value="Sig_transdc_His_kin_SpoOB"/>
</dbReference>
<feature type="transmembrane region" description="Helical" evidence="14">
    <location>
        <begin position="13"/>
        <end position="35"/>
    </location>
</feature>
<evidence type="ECO:0000256" key="3">
    <source>
        <dbReference type="ARBA" id="ARBA00012438"/>
    </source>
</evidence>
<accession>A0AAW6SV38</accession>
<dbReference type="CDD" id="cd00130">
    <property type="entry name" value="PAS"/>
    <property type="match status" value="1"/>
</dbReference>
<dbReference type="InterPro" id="IPR029151">
    <property type="entry name" value="Sensor-like_sf"/>
</dbReference>
<evidence type="ECO:0000256" key="4">
    <source>
        <dbReference type="ARBA" id="ARBA00022475"/>
    </source>
</evidence>
<feature type="transmembrane region" description="Helical" evidence="14">
    <location>
        <begin position="173"/>
        <end position="195"/>
    </location>
</feature>
<proteinExistence type="predicted"/>
<keyword evidence="5" id="KW-0597">Phosphoprotein</keyword>
<dbReference type="EC" id="2.7.13.3" evidence="3"/>
<dbReference type="GO" id="GO:0006355">
    <property type="term" value="P:regulation of DNA-templated transcription"/>
    <property type="evidence" value="ECO:0007669"/>
    <property type="project" value="InterPro"/>
</dbReference>
<dbReference type="GO" id="GO:0005886">
    <property type="term" value="C:plasma membrane"/>
    <property type="evidence" value="ECO:0007669"/>
    <property type="project" value="UniProtKB-SubCell"/>
</dbReference>
<reference evidence="17" key="1">
    <citation type="submission" date="2023-03" db="EMBL/GenBank/DDBJ databases">
        <title>Bacterial isolates from washroom surfaces on a university campus.</title>
        <authorList>
            <person name="Holman D.B."/>
            <person name="Gzyl K.E."/>
            <person name="Taheri A.E."/>
        </authorList>
    </citation>
    <scope>NUCLEOTIDE SEQUENCE</scope>
    <source>
        <strain evidence="17">RD03</strain>
    </source>
</reference>
<evidence type="ECO:0000256" key="10">
    <source>
        <dbReference type="ARBA" id="ARBA00022840"/>
    </source>
</evidence>
<dbReference type="EMBL" id="JAROYP010000008">
    <property type="protein sequence ID" value="MDH5162155.1"/>
    <property type="molecule type" value="Genomic_DNA"/>
</dbReference>
<dbReference type="InterPro" id="IPR004358">
    <property type="entry name" value="Sig_transdc_His_kin-like_C"/>
</dbReference>
<dbReference type="GO" id="GO:0000155">
    <property type="term" value="F:phosphorelay sensor kinase activity"/>
    <property type="evidence" value="ECO:0007669"/>
    <property type="project" value="InterPro"/>
</dbReference>
<dbReference type="InterPro" id="IPR035965">
    <property type="entry name" value="PAS-like_dom_sf"/>
</dbReference>
<name>A0AAW6SV38_9BACI</name>
<dbReference type="RefSeq" id="WP_280617158.1">
    <property type="nucleotide sequence ID" value="NZ_JAROYP010000008.1"/>
</dbReference>
<dbReference type="FunFam" id="3.30.450.20:FF:000018">
    <property type="entry name" value="Sensor histidine kinase DcuS"/>
    <property type="match status" value="1"/>
</dbReference>
<comment type="subcellular location">
    <subcellularLocation>
        <location evidence="2">Cell membrane</location>
        <topology evidence="2">Multi-pass membrane protein</topology>
    </subcellularLocation>
</comment>
<dbReference type="InterPro" id="IPR013767">
    <property type="entry name" value="PAS_fold"/>
</dbReference>
<dbReference type="NCBIfam" id="TIGR00229">
    <property type="entry name" value="sensory_box"/>
    <property type="match status" value="1"/>
</dbReference>
<feature type="domain" description="PAS" evidence="16">
    <location>
        <begin position="213"/>
        <end position="255"/>
    </location>
</feature>
<dbReference type="SUPFAM" id="SSF103190">
    <property type="entry name" value="Sensory domain-like"/>
    <property type="match status" value="1"/>
</dbReference>
<dbReference type="SUPFAM" id="SSF55785">
    <property type="entry name" value="PYP-like sensor domain (PAS domain)"/>
    <property type="match status" value="1"/>
</dbReference>
<keyword evidence="10" id="KW-0067">ATP-binding</keyword>
<feature type="domain" description="Histidine kinase" evidence="15">
    <location>
        <begin position="423"/>
        <end position="528"/>
    </location>
</feature>
<keyword evidence="6" id="KW-0808">Transferase</keyword>
<evidence type="ECO:0000256" key="12">
    <source>
        <dbReference type="ARBA" id="ARBA00023012"/>
    </source>
</evidence>
<evidence type="ECO:0000259" key="15">
    <source>
        <dbReference type="PROSITE" id="PS50109"/>
    </source>
</evidence>
<dbReference type="SUPFAM" id="SSF55874">
    <property type="entry name" value="ATPase domain of HSP90 chaperone/DNA topoisomerase II/histidine kinase"/>
    <property type="match status" value="1"/>
</dbReference>
<organism evidence="17 18">
    <name type="scientific">Heyndrickxia oleronia</name>
    <dbReference type="NCBI Taxonomy" id="38875"/>
    <lineage>
        <taxon>Bacteria</taxon>
        <taxon>Bacillati</taxon>
        <taxon>Bacillota</taxon>
        <taxon>Bacilli</taxon>
        <taxon>Bacillales</taxon>
        <taxon>Bacillaceae</taxon>
        <taxon>Heyndrickxia</taxon>
    </lineage>
</organism>
<dbReference type="SMART" id="SM00091">
    <property type="entry name" value="PAS"/>
    <property type="match status" value="1"/>
</dbReference>
<evidence type="ECO:0000256" key="13">
    <source>
        <dbReference type="ARBA" id="ARBA00023136"/>
    </source>
</evidence>
<keyword evidence="4" id="KW-1003">Cell membrane</keyword>
<dbReference type="Proteomes" id="UP001159179">
    <property type="component" value="Unassembled WGS sequence"/>
</dbReference>
<evidence type="ECO:0000256" key="6">
    <source>
        <dbReference type="ARBA" id="ARBA00022679"/>
    </source>
</evidence>
<dbReference type="Gene3D" id="3.30.450.20">
    <property type="entry name" value="PAS domain"/>
    <property type="match status" value="2"/>
</dbReference>
<dbReference type="PROSITE" id="PS50109">
    <property type="entry name" value="HIS_KIN"/>
    <property type="match status" value="1"/>
</dbReference>
<dbReference type="PRINTS" id="PR00344">
    <property type="entry name" value="BCTRLSENSOR"/>
</dbReference>
<evidence type="ECO:0000313" key="18">
    <source>
        <dbReference type="Proteomes" id="UP001159179"/>
    </source>
</evidence>
<dbReference type="InterPro" id="IPR000014">
    <property type="entry name" value="PAS"/>
</dbReference>
<evidence type="ECO:0000313" key="17">
    <source>
        <dbReference type="EMBL" id="MDH5162155.1"/>
    </source>
</evidence>
<keyword evidence="11 14" id="KW-1133">Transmembrane helix</keyword>
<dbReference type="Pfam" id="PF02518">
    <property type="entry name" value="HATPase_c"/>
    <property type="match status" value="1"/>
</dbReference>
<dbReference type="SUPFAM" id="SSF55890">
    <property type="entry name" value="Sporulation response regulatory protein Spo0B"/>
    <property type="match status" value="1"/>
</dbReference>
<comment type="caution">
    <text evidence="17">The sequence shown here is derived from an EMBL/GenBank/DDBJ whole genome shotgun (WGS) entry which is preliminary data.</text>
</comment>
<evidence type="ECO:0000256" key="9">
    <source>
        <dbReference type="ARBA" id="ARBA00022777"/>
    </source>
</evidence>